<dbReference type="EMBL" id="KB096900">
    <property type="protein sequence ID" value="ESO00690.1"/>
    <property type="molecule type" value="Genomic_DNA"/>
</dbReference>
<accession>T1F9I4</accession>
<proteinExistence type="predicted"/>
<reference evidence="2 4" key="2">
    <citation type="journal article" date="2013" name="Nature">
        <title>Insights into bilaterian evolution from three spiralian genomes.</title>
        <authorList>
            <person name="Simakov O."/>
            <person name="Marletaz F."/>
            <person name="Cho S.J."/>
            <person name="Edsinger-Gonzales E."/>
            <person name="Havlak P."/>
            <person name="Hellsten U."/>
            <person name="Kuo D.H."/>
            <person name="Larsson T."/>
            <person name="Lv J."/>
            <person name="Arendt D."/>
            <person name="Savage R."/>
            <person name="Osoegawa K."/>
            <person name="de Jong P."/>
            <person name="Grimwood J."/>
            <person name="Chapman J.A."/>
            <person name="Shapiro H."/>
            <person name="Aerts A."/>
            <person name="Otillar R.P."/>
            <person name="Terry A.Y."/>
            <person name="Boore J.L."/>
            <person name="Grigoriev I.V."/>
            <person name="Lindberg D.R."/>
            <person name="Seaver E.C."/>
            <person name="Weisblat D.A."/>
            <person name="Putnam N.H."/>
            <person name="Rokhsar D.S."/>
        </authorList>
    </citation>
    <scope>NUCLEOTIDE SEQUENCE</scope>
</reference>
<feature type="compositionally biased region" description="Low complexity" evidence="1">
    <location>
        <begin position="252"/>
        <end position="267"/>
    </location>
</feature>
<dbReference type="Proteomes" id="UP000015101">
    <property type="component" value="Unassembled WGS sequence"/>
</dbReference>
<dbReference type="CTD" id="20205483"/>
<dbReference type="AlphaFoldDB" id="T1F9I4"/>
<feature type="compositionally biased region" description="Low complexity" evidence="1">
    <location>
        <begin position="77"/>
        <end position="94"/>
    </location>
</feature>
<organism evidence="3 4">
    <name type="scientific">Helobdella robusta</name>
    <name type="common">Californian leech</name>
    <dbReference type="NCBI Taxonomy" id="6412"/>
    <lineage>
        <taxon>Eukaryota</taxon>
        <taxon>Metazoa</taxon>
        <taxon>Spiralia</taxon>
        <taxon>Lophotrochozoa</taxon>
        <taxon>Annelida</taxon>
        <taxon>Clitellata</taxon>
        <taxon>Hirudinea</taxon>
        <taxon>Rhynchobdellida</taxon>
        <taxon>Glossiphoniidae</taxon>
        <taxon>Helobdella</taxon>
    </lineage>
</organism>
<gene>
    <name evidence="3" type="primary">20205483</name>
    <name evidence="2" type="ORF">HELRODRAFT_175674</name>
</gene>
<dbReference type="KEGG" id="hro:HELRODRAFT_175674"/>
<evidence type="ECO:0000313" key="3">
    <source>
        <dbReference type="EnsemblMetazoa" id="HelroP175674"/>
    </source>
</evidence>
<reference evidence="3" key="3">
    <citation type="submission" date="2015-06" db="UniProtKB">
        <authorList>
            <consortium name="EnsemblMetazoa"/>
        </authorList>
    </citation>
    <scope>IDENTIFICATION</scope>
</reference>
<dbReference type="RefSeq" id="XP_009021327.1">
    <property type="nucleotide sequence ID" value="XM_009023079.1"/>
</dbReference>
<reference evidence="4" key="1">
    <citation type="submission" date="2012-12" db="EMBL/GenBank/DDBJ databases">
        <authorList>
            <person name="Hellsten U."/>
            <person name="Grimwood J."/>
            <person name="Chapman J.A."/>
            <person name="Shapiro H."/>
            <person name="Aerts A."/>
            <person name="Otillar R.P."/>
            <person name="Terry A.Y."/>
            <person name="Boore J.L."/>
            <person name="Simakov O."/>
            <person name="Marletaz F."/>
            <person name="Cho S.-J."/>
            <person name="Edsinger-Gonzales E."/>
            <person name="Havlak P."/>
            <person name="Kuo D.-H."/>
            <person name="Larsson T."/>
            <person name="Lv J."/>
            <person name="Arendt D."/>
            <person name="Savage R."/>
            <person name="Osoegawa K."/>
            <person name="de Jong P."/>
            <person name="Lindberg D.R."/>
            <person name="Seaver E.C."/>
            <person name="Weisblat D.A."/>
            <person name="Putnam N.H."/>
            <person name="Grigoriev I.V."/>
            <person name="Rokhsar D.S."/>
        </authorList>
    </citation>
    <scope>NUCLEOTIDE SEQUENCE</scope>
</reference>
<dbReference type="EMBL" id="AMQM01005395">
    <property type="status" value="NOT_ANNOTATED_CDS"/>
    <property type="molecule type" value="Genomic_DNA"/>
</dbReference>
<dbReference type="HOGENOM" id="CLU_892200_0_0_1"/>
<feature type="compositionally biased region" description="Low complexity" evidence="1">
    <location>
        <begin position="127"/>
        <end position="141"/>
    </location>
</feature>
<evidence type="ECO:0000256" key="1">
    <source>
        <dbReference type="SAM" id="MobiDB-lite"/>
    </source>
</evidence>
<dbReference type="InParanoid" id="T1F9I4"/>
<sequence>MDNKKQSKSNKLSACSVGSDDDYDGHVINEETALIQTNKHSVCNSRRSSNNSNIIVISTCNSRRSSNNSNVLNLNSSNSSNCNSNNNSNCNSHNNSKKKNNACNQQMPQITIIENKCDDSESDAIRNSRSSNNNDDQQPQQQNDRLLKCAKVTNQARHSAPSISVQNIVDKLIPVAAENRKTDTSNTSTDNVAIPRQDGSGSLSPIPVNNSNSSVHSQPPASPLTNLSSSHLLNPNQSGTGERERSSSLHTQPQPQQLQQLQQLQQPRYKPMQPIQAAASTTVDKGPSISSVLISKVKDRIQDKVIILITIF</sequence>
<feature type="region of interest" description="Disordered" evidence="1">
    <location>
        <begin position="77"/>
        <end position="101"/>
    </location>
</feature>
<feature type="compositionally biased region" description="Polar residues" evidence="1">
    <location>
        <begin position="223"/>
        <end position="240"/>
    </location>
</feature>
<evidence type="ECO:0000313" key="2">
    <source>
        <dbReference type="EMBL" id="ESO00690.1"/>
    </source>
</evidence>
<dbReference type="GeneID" id="20205483"/>
<dbReference type="EnsemblMetazoa" id="HelroT175674">
    <property type="protein sequence ID" value="HelroP175674"/>
    <property type="gene ID" value="HelroG175674"/>
</dbReference>
<name>T1F9I4_HELRO</name>
<feature type="region of interest" description="Disordered" evidence="1">
    <location>
        <begin position="179"/>
        <end position="270"/>
    </location>
</feature>
<keyword evidence="4" id="KW-1185">Reference proteome</keyword>
<feature type="compositionally biased region" description="Low complexity" evidence="1">
    <location>
        <begin position="202"/>
        <end position="219"/>
    </location>
</feature>
<feature type="region of interest" description="Disordered" evidence="1">
    <location>
        <begin position="118"/>
        <end position="141"/>
    </location>
</feature>
<evidence type="ECO:0000313" key="4">
    <source>
        <dbReference type="Proteomes" id="UP000015101"/>
    </source>
</evidence>
<protein>
    <submittedName>
        <fullName evidence="2 3">Uncharacterized protein</fullName>
    </submittedName>
</protein>